<evidence type="ECO:0000313" key="1">
    <source>
        <dbReference type="EMBL" id="SPL64423.1"/>
    </source>
</evidence>
<dbReference type="RefSeq" id="WP_146200193.1">
    <property type="nucleotide sequence ID" value="NZ_OOFM01000005.1"/>
</dbReference>
<dbReference type="EMBL" id="OOFM01000005">
    <property type="protein sequence ID" value="SPL64423.1"/>
    <property type="molecule type" value="Genomic_DNA"/>
</dbReference>
<reference evidence="2" key="1">
    <citation type="submission" date="2017-12" db="EMBL/GenBank/DDBJ databases">
        <authorList>
            <person name="Diaz M."/>
        </authorList>
    </citation>
    <scope>NUCLEOTIDE SEQUENCE [LARGE SCALE GENOMIC DNA]</scope>
    <source>
        <strain evidence="2">FI11154</strain>
    </source>
</reference>
<sequence length="71" mass="8058">MNIFEDWSDNGPWYEDGDYDGTECERCGRSRVMLCDAPDGTQHRVCEKCSWDQAAHEFAGLIEFNGGGKLH</sequence>
<proteinExistence type="predicted"/>
<dbReference type="Proteomes" id="UP000246073">
    <property type="component" value="Unassembled WGS sequence"/>
</dbReference>
<name>A0A2P9HKA6_9HYPH</name>
<evidence type="ECO:0000313" key="2">
    <source>
        <dbReference type="Proteomes" id="UP000246073"/>
    </source>
</evidence>
<gene>
    <name evidence="1" type="ORF">OHAE_290</name>
</gene>
<accession>A0A2P9HKA6</accession>
<dbReference type="AlphaFoldDB" id="A0A2P9HKA6"/>
<protein>
    <submittedName>
        <fullName evidence="1">Uncharacterized protein</fullName>
    </submittedName>
</protein>
<organism evidence="1 2">
    <name type="scientific">Ochrobactrum soli</name>
    <dbReference type="NCBI Taxonomy" id="2448455"/>
    <lineage>
        <taxon>Bacteria</taxon>
        <taxon>Pseudomonadati</taxon>
        <taxon>Pseudomonadota</taxon>
        <taxon>Alphaproteobacteria</taxon>
        <taxon>Hyphomicrobiales</taxon>
        <taxon>Brucellaceae</taxon>
        <taxon>Brucella/Ochrobactrum group</taxon>
        <taxon>Ochrobactrum</taxon>
    </lineage>
</organism>